<dbReference type="InterPro" id="IPR018713">
    <property type="entry name" value="MPAB/Lcp_cat_dom"/>
</dbReference>
<evidence type="ECO:0000313" key="3">
    <source>
        <dbReference type="Proteomes" id="UP000516444"/>
    </source>
</evidence>
<sequence length="385" mass="41931">MALTTANIAAELEAANKVGDPDADALVSDLIDNREVDGVNDLFRTIGKLSKNQDYHAQLPERLADFMDKAAADPPGWTKADVKAAEGFFDHHHGEASMLQGTVGLIGTYLSPTGAFTLRSTGRLGGVEGPGRRLSQSSRLFLDMGNKGAMTDGTLKANVTKVRLVHASVRQLHKKSGEWDYAKWGEPVSQKYTTGAACVFSTQILQALKNLGVDVSRDDAHGFICAWHYVTHYLGTPEKWLLPKNADAVEQLWNQARETEWKKTDDGLFMTEQAIKFYRDLLPPGVSDAYIAVTRVGLGDKYADMAGVPKNPLDLAAKPLAEGHKVVSSIGGGLFGGAAEKTVGVNPYKEVLGTASRHFNEIEKYAITHDQDNQPQMHQELNDGR</sequence>
<dbReference type="RefSeq" id="WP_190849014.1">
    <property type="nucleotide sequence ID" value="NZ_AP023440.1"/>
</dbReference>
<keyword evidence="3" id="KW-1185">Reference proteome</keyword>
<gene>
    <name evidence="2" type="ORF">GCM10017557_00960</name>
</gene>
<dbReference type="EMBL" id="AP023440">
    <property type="protein sequence ID" value="BCL25237.1"/>
    <property type="molecule type" value="Genomic_DNA"/>
</dbReference>
<dbReference type="Proteomes" id="UP000516444">
    <property type="component" value="Chromosome"/>
</dbReference>
<feature type="domain" description="ER-bound oxygenase mpaB/mpaB'/Rubber oxygenase catalytic" evidence="1">
    <location>
        <begin position="102"/>
        <end position="316"/>
    </location>
</feature>
<reference evidence="2 3" key="1">
    <citation type="journal article" date="2014" name="Int. J. Syst. Evol. Microbiol.">
        <title>Complete genome sequence of Corynebacterium casei LMG S-19264T (=DSM 44701T), isolated from a smear-ripened cheese.</title>
        <authorList>
            <consortium name="US DOE Joint Genome Institute (JGI-PGF)"/>
            <person name="Walter F."/>
            <person name="Albersmeier A."/>
            <person name="Kalinowski J."/>
            <person name="Ruckert C."/>
        </authorList>
    </citation>
    <scope>NUCLEOTIDE SEQUENCE [LARGE SCALE GENOMIC DNA]</scope>
    <source>
        <strain evidence="2 3">JCM 4677</strain>
    </source>
</reference>
<protein>
    <recommendedName>
        <fullName evidence="1">ER-bound oxygenase mpaB/mpaB'/Rubber oxygenase catalytic domain-containing protein</fullName>
    </recommendedName>
</protein>
<organism evidence="2 3">
    <name type="scientific">Streptomyces aurantiacus</name>
    <dbReference type="NCBI Taxonomy" id="47760"/>
    <lineage>
        <taxon>Bacteria</taxon>
        <taxon>Bacillati</taxon>
        <taxon>Actinomycetota</taxon>
        <taxon>Actinomycetes</taxon>
        <taxon>Kitasatosporales</taxon>
        <taxon>Streptomycetaceae</taxon>
        <taxon>Streptomyces</taxon>
        <taxon>Streptomyces aurantiacus group</taxon>
    </lineage>
</organism>
<accession>A0A7G1NUE9</accession>
<evidence type="ECO:0000313" key="2">
    <source>
        <dbReference type="EMBL" id="BCL25237.1"/>
    </source>
</evidence>
<dbReference type="InterPro" id="IPR037473">
    <property type="entry name" value="Lcp-like"/>
</dbReference>
<dbReference type="KEGG" id="sgm:GCM10017557_00960"/>
<dbReference type="AlphaFoldDB" id="A0A7G1NUE9"/>
<proteinExistence type="predicted"/>
<dbReference type="Pfam" id="PF09995">
    <property type="entry name" value="MPAB_Lcp_cat"/>
    <property type="match status" value="1"/>
</dbReference>
<dbReference type="PANTHER" id="PTHR37539:SF1">
    <property type="entry name" value="ER-BOUND OXYGENASE MPAB_MPAB'_RUBBER OXYGENASE CATALYTIC DOMAIN-CONTAINING PROTEIN"/>
    <property type="match status" value="1"/>
</dbReference>
<name>A0A7G1NUE9_9ACTN</name>
<evidence type="ECO:0000259" key="1">
    <source>
        <dbReference type="Pfam" id="PF09995"/>
    </source>
</evidence>
<dbReference type="GO" id="GO:0016491">
    <property type="term" value="F:oxidoreductase activity"/>
    <property type="evidence" value="ECO:0007669"/>
    <property type="project" value="InterPro"/>
</dbReference>
<dbReference type="PANTHER" id="PTHR37539">
    <property type="entry name" value="SECRETED PROTEIN-RELATED"/>
    <property type="match status" value="1"/>
</dbReference>